<evidence type="ECO:0000313" key="2">
    <source>
        <dbReference type="EMBL" id="OAX34418.1"/>
    </source>
</evidence>
<feature type="compositionally biased region" description="Low complexity" evidence="1">
    <location>
        <begin position="42"/>
        <end position="69"/>
    </location>
</feature>
<dbReference type="AlphaFoldDB" id="A0A1B7MP95"/>
<evidence type="ECO:0000313" key="3">
    <source>
        <dbReference type="Proteomes" id="UP000092154"/>
    </source>
</evidence>
<evidence type="ECO:0000256" key="1">
    <source>
        <dbReference type="SAM" id="MobiDB-lite"/>
    </source>
</evidence>
<accession>A0A1B7MP95</accession>
<dbReference type="InParanoid" id="A0A1B7MP95"/>
<dbReference type="EMBL" id="KV448614">
    <property type="protein sequence ID" value="OAX34418.1"/>
    <property type="molecule type" value="Genomic_DNA"/>
</dbReference>
<proteinExistence type="predicted"/>
<dbReference type="Proteomes" id="UP000092154">
    <property type="component" value="Unassembled WGS sequence"/>
</dbReference>
<name>A0A1B7MP95_9AGAM</name>
<organism evidence="2 3">
    <name type="scientific">Rhizopogon vinicolor AM-OR11-026</name>
    <dbReference type="NCBI Taxonomy" id="1314800"/>
    <lineage>
        <taxon>Eukaryota</taxon>
        <taxon>Fungi</taxon>
        <taxon>Dikarya</taxon>
        <taxon>Basidiomycota</taxon>
        <taxon>Agaricomycotina</taxon>
        <taxon>Agaricomycetes</taxon>
        <taxon>Agaricomycetidae</taxon>
        <taxon>Boletales</taxon>
        <taxon>Suillineae</taxon>
        <taxon>Rhizopogonaceae</taxon>
        <taxon>Rhizopogon</taxon>
    </lineage>
</organism>
<gene>
    <name evidence="2" type="ORF">K503DRAFT_444360</name>
</gene>
<protein>
    <submittedName>
        <fullName evidence="2">Uncharacterized protein</fullName>
    </submittedName>
</protein>
<keyword evidence="3" id="KW-1185">Reference proteome</keyword>
<dbReference type="OrthoDB" id="2689608at2759"/>
<sequence>MKREKERNAKKASVGSPRPPKNSVTQQSGGAAQVRPSSQPHAAVSTLSTTSTVATPSAATPSTTAPPDVTMRQAGRWTRFWLRFCCTSTTEYSDDHH</sequence>
<reference evidence="2 3" key="1">
    <citation type="submission" date="2016-06" db="EMBL/GenBank/DDBJ databases">
        <title>Comparative genomics of the ectomycorrhizal sister species Rhizopogon vinicolor and Rhizopogon vesiculosus (Basidiomycota: Boletales) reveals a divergence of the mating type B locus.</title>
        <authorList>
            <consortium name="DOE Joint Genome Institute"/>
            <person name="Mujic A.B."/>
            <person name="Kuo A."/>
            <person name="Tritt A."/>
            <person name="Lipzen A."/>
            <person name="Chen C."/>
            <person name="Johnson J."/>
            <person name="Sharma A."/>
            <person name="Barry K."/>
            <person name="Grigoriev I.V."/>
            <person name="Spatafora J.W."/>
        </authorList>
    </citation>
    <scope>NUCLEOTIDE SEQUENCE [LARGE SCALE GENOMIC DNA]</scope>
    <source>
        <strain evidence="2 3">AM-OR11-026</strain>
    </source>
</reference>
<feature type="compositionally biased region" description="Polar residues" evidence="1">
    <location>
        <begin position="22"/>
        <end position="40"/>
    </location>
</feature>
<feature type="region of interest" description="Disordered" evidence="1">
    <location>
        <begin position="1"/>
        <end position="69"/>
    </location>
</feature>